<name>A0A371ETY4_MUCPR</name>
<accession>A0A371ETY4</accession>
<keyword evidence="2" id="KW-1185">Reference proteome</keyword>
<dbReference type="AlphaFoldDB" id="A0A371ETY4"/>
<reference evidence="1" key="1">
    <citation type="submission" date="2018-05" db="EMBL/GenBank/DDBJ databases">
        <title>Draft genome of Mucuna pruriens seed.</title>
        <authorList>
            <person name="Nnadi N.E."/>
            <person name="Vos R."/>
            <person name="Hasami M.H."/>
            <person name="Devisetty U.K."/>
            <person name="Aguiy J.C."/>
        </authorList>
    </citation>
    <scope>NUCLEOTIDE SEQUENCE [LARGE SCALE GENOMIC DNA]</scope>
    <source>
        <strain evidence="1">JCA_2017</strain>
    </source>
</reference>
<dbReference type="EMBL" id="QJKJ01012082">
    <property type="protein sequence ID" value="RDX69511.1"/>
    <property type="molecule type" value="Genomic_DNA"/>
</dbReference>
<dbReference type="OrthoDB" id="999247at2759"/>
<evidence type="ECO:0000313" key="1">
    <source>
        <dbReference type="EMBL" id="RDX69511.1"/>
    </source>
</evidence>
<proteinExistence type="predicted"/>
<protein>
    <submittedName>
        <fullName evidence="1">Uncharacterized protein</fullName>
    </submittedName>
</protein>
<comment type="caution">
    <text evidence="1">The sequence shown here is derived from an EMBL/GenBank/DDBJ whole genome shotgun (WGS) entry which is preliminary data.</text>
</comment>
<organism evidence="1 2">
    <name type="scientific">Mucuna pruriens</name>
    <name type="common">Velvet bean</name>
    <name type="synonym">Dolichos pruriens</name>
    <dbReference type="NCBI Taxonomy" id="157652"/>
    <lineage>
        <taxon>Eukaryota</taxon>
        <taxon>Viridiplantae</taxon>
        <taxon>Streptophyta</taxon>
        <taxon>Embryophyta</taxon>
        <taxon>Tracheophyta</taxon>
        <taxon>Spermatophyta</taxon>
        <taxon>Magnoliopsida</taxon>
        <taxon>eudicotyledons</taxon>
        <taxon>Gunneridae</taxon>
        <taxon>Pentapetalae</taxon>
        <taxon>rosids</taxon>
        <taxon>fabids</taxon>
        <taxon>Fabales</taxon>
        <taxon>Fabaceae</taxon>
        <taxon>Papilionoideae</taxon>
        <taxon>50 kb inversion clade</taxon>
        <taxon>NPAAA clade</taxon>
        <taxon>indigoferoid/millettioid clade</taxon>
        <taxon>Phaseoleae</taxon>
        <taxon>Mucuna</taxon>
    </lineage>
</organism>
<gene>
    <name evidence="1" type="ORF">CR513_51368</name>
</gene>
<feature type="non-terminal residue" evidence="1">
    <location>
        <position position="1"/>
    </location>
</feature>
<sequence length="65" mass="7721">MCCFVYYQGRAWFCSRRTLNAIHLGKNSTFHSRSNHVDLRYQWIRDALDAKLLELAFILMILVLT</sequence>
<dbReference type="Proteomes" id="UP000257109">
    <property type="component" value="Unassembled WGS sequence"/>
</dbReference>
<evidence type="ECO:0000313" key="2">
    <source>
        <dbReference type="Proteomes" id="UP000257109"/>
    </source>
</evidence>